<dbReference type="AlphaFoldDB" id="A0A127ZD11"/>
<dbReference type="PANTHER" id="PTHR12480:SF6">
    <property type="entry name" value="2-OXOGLUTARATE AND IRON-DEPENDENT OXYGENASE JMJD4"/>
    <property type="match status" value="1"/>
</dbReference>
<organism evidence="2">
    <name type="scientific">Sporisorium scitamineum</name>
    <dbReference type="NCBI Taxonomy" id="49012"/>
    <lineage>
        <taxon>Eukaryota</taxon>
        <taxon>Fungi</taxon>
        <taxon>Dikarya</taxon>
        <taxon>Basidiomycota</taxon>
        <taxon>Ustilaginomycotina</taxon>
        <taxon>Ustilaginomycetes</taxon>
        <taxon>Ustilaginales</taxon>
        <taxon>Ustilaginaceae</taxon>
        <taxon>Sporisorium</taxon>
    </lineage>
</organism>
<protein>
    <recommendedName>
        <fullName evidence="1">JmjC domain-containing protein</fullName>
    </recommendedName>
</protein>
<accession>A0A127ZD11</accession>
<dbReference type="GO" id="GO:0045905">
    <property type="term" value="P:positive regulation of translational termination"/>
    <property type="evidence" value="ECO:0007669"/>
    <property type="project" value="TreeGrafter"/>
</dbReference>
<dbReference type="SMART" id="SM00558">
    <property type="entry name" value="JmjC"/>
    <property type="match status" value="1"/>
</dbReference>
<dbReference type="GO" id="GO:0043565">
    <property type="term" value="F:sequence-specific DNA binding"/>
    <property type="evidence" value="ECO:0007669"/>
    <property type="project" value="TreeGrafter"/>
</dbReference>
<dbReference type="PANTHER" id="PTHR12480">
    <property type="entry name" value="ARGININE DEMETHYLASE AND LYSYL-HYDROXYLASE JMJD"/>
    <property type="match status" value="1"/>
</dbReference>
<sequence>MQSSNPIAGSAIRDDERLIRFEQVPSYGEFYERCLVPNRPCILPAGLVAHWDVVRSKRWETPLSSSESQVNWEALKQDYGVHISPVVISRIEASGQIEEDRRDMTISDAVDLIHQIQQGDSKDVQSIYIKDWHLIKHLSPTQRKEKPPYTVPDIFADDWMNNLSEDNGASDVDDFRFVYAGTQSSQTPLHRDVYTSYSWSTNIVGHKTWYLFPSHTIPSLRRFPAVSTSLLIPDIDSLFSHLSSPERKEYPHLETALSHMQTIHQSANETIFIPSNWYHQVHNSTDCISINRNWCNSINIPSLYRSIVDELSHVEDSLCDVREMLSSGEGEGWKREFYALVQDVAIKDAGWAWAGFWHMVRHNLIHPACRVGLRPVDEWMSERLLPLIRDFEGREDGKWLDAGIRETVKKCRELLEGNSD</sequence>
<dbReference type="InterPro" id="IPR050910">
    <property type="entry name" value="JMJD6_ArgDemeth/LysHydrox"/>
</dbReference>
<dbReference type="InterPro" id="IPR041667">
    <property type="entry name" value="Cupin_8"/>
</dbReference>
<dbReference type="Gene3D" id="2.60.120.650">
    <property type="entry name" value="Cupin"/>
    <property type="match status" value="1"/>
</dbReference>
<dbReference type="PROSITE" id="PS51184">
    <property type="entry name" value="JMJC"/>
    <property type="match status" value="1"/>
</dbReference>
<dbReference type="GO" id="GO:0005634">
    <property type="term" value="C:nucleus"/>
    <property type="evidence" value="ECO:0007669"/>
    <property type="project" value="TreeGrafter"/>
</dbReference>
<dbReference type="Pfam" id="PF13621">
    <property type="entry name" value="Cupin_8"/>
    <property type="match status" value="1"/>
</dbReference>
<evidence type="ECO:0000313" key="2">
    <source>
        <dbReference type="EMBL" id="CDU23966.1"/>
    </source>
</evidence>
<dbReference type="InterPro" id="IPR003347">
    <property type="entry name" value="JmjC_dom"/>
</dbReference>
<dbReference type="GO" id="GO:0005737">
    <property type="term" value="C:cytoplasm"/>
    <property type="evidence" value="ECO:0007669"/>
    <property type="project" value="TreeGrafter"/>
</dbReference>
<gene>
    <name evidence="2" type="ORF">SPSC_02595</name>
</gene>
<feature type="domain" description="JmjC" evidence="1">
    <location>
        <begin position="140"/>
        <end position="311"/>
    </location>
</feature>
<evidence type="ECO:0000259" key="1">
    <source>
        <dbReference type="PROSITE" id="PS51184"/>
    </source>
</evidence>
<name>A0A127ZD11_9BASI</name>
<dbReference type="GO" id="GO:0016706">
    <property type="term" value="F:2-oxoglutarate-dependent dioxygenase activity"/>
    <property type="evidence" value="ECO:0007669"/>
    <property type="project" value="TreeGrafter"/>
</dbReference>
<dbReference type="SUPFAM" id="SSF51197">
    <property type="entry name" value="Clavaminate synthase-like"/>
    <property type="match status" value="1"/>
</dbReference>
<proteinExistence type="predicted"/>
<dbReference type="EMBL" id="LK056664">
    <property type="protein sequence ID" value="CDU23966.1"/>
    <property type="molecule type" value="Genomic_DNA"/>
</dbReference>
<reference evidence="2" key="1">
    <citation type="submission" date="2014-06" db="EMBL/GenBank/DDBJ databases">
        <authorList>
            <person name="Ju J."/>
            <person name="Zhang J."/>
        </authorList>
    </citation>
    <scope>NUCLEOTIDE SEQUENCE</scope>
    <source>
        <strain evidence="2">SscI8</strain>
    </source>
</reference>
<dbReference type="OrthoDB" id="424465at2759"/>